<keyword evidence="5" id="KW-1185">Reference proteome</keyword>
<name>A0A7V8VDJ6_9BACT</name>
<dbReference type="PANTHER" id="PTHR33619">
    <property type="entry name" value="POLYSACCHARIDE EXPORT PROTEIN GFCE-RELATED"/>
    <property type="match status" value="1"/>
</dbReference>
<dbReference type="InterPro" id="IPR003715">
    <property type="entry name" value="Poly_export_N"/>
</dbReference>
<dbReference type="AlphaFoldDB" id="A0A7V8VDJ6"/>
<evidence type="ECO:0000256" key="2">
    <source>
        <dbReference type="SAM" id="SignalP"/>
    </source>
</evidence>
<evidence type="ECO:0000259" key="3">
    <source>
        <dbReference type="Pfam" id="PF02563"/>
    </source>
</evidence>
<dbReference type="Pfam" id="PF02563">
    <property type="entry name" value="Poly_export"/>
    <property type="match status" value="1"/>
</dbReference>
<dbReference type="InterPro" id="IPR049712">
    <property type="entry name" value="Poly_export"/>
</dbReference>
<evidence type="ECO:0000313" key="5">
    <source>
        <dbReference type="Proteomes" id="UP000542342"/>
    </source>
</evidence>
<protein>
    <submittedName>
        <fullName evidence="4">Polysaccharide biosynthesis/export family protein</fullName>
    </submittedName>
</protein>
<evidence type="ECO:0000256" key="1">
    <source>
        <dbReference type="ARBA" id="ARBA00022729"/>
    </source>
</evidence>
<dbReference type="Proteomes" id="UP000542342">
    <property type="component" value="Unassembled WGS sequence"/>
</dbReference>
<accession>A0A7V8VDJ6</accession>
<evidence type="ECO:0000313" key="4">
    <source>
        <dbReference type="EMBL" id="MBA2225976.1"/>
    </source>
</evidence>
<feature type="chain" id="PRO_5031539316" evidence="2">
    <location>
        <begin position="25"/>
        <end position="422"/>
    </location>
</feature>
<dbReference type="PROSITE" id="PS51257">
    <property type="entry name" value="PROKAR_LIPOPROTEIN"/>
    <property type="match status" value="1"/>
</dbReference>
<sequence>MTPLSRHFLSLLLLVAAALTTGCAALTNPVADGIPVRRLPEEILGRPKSDYRPIPLTLLRINTPKEYRLDKGDVLAIVADEILTKADQPIPVQFTPSGDRPAVQGLPVPVQEDGTIQLPQLDPIVVKGMTLKEAREAILKQIVEEKKILQPGKGRVSVELLQPRRYRVLVVREDAQPIQPQFAAAGPIAAVIGGTKRGAAFSLLLEPGRNDLLQALTLTGGPPGLEAKNEIIIRRGTYDPDQPAKGFVRIPLRLPPDQPIPFTEEDIILNDGDTVYIEARDTEVYYVAGLAGATQVPLPRDYDLRVIEALAQVRAPLINGSFSQNAFVAQAVQAGIGNPNPSLVTVIRRLPNGQQIRIRVDLNEAYRDSRENILIQPGDLIVLQERPSEALVRYLTQTLRLSTTWELIRSPRFTQIGVSNNP</sequence>
<reference evidence="4 5" key="1">
    <citation type="submission" date="2020-07" db="EMBL/GenBank/DDBJ databases">
        <title>Thermogemmata thermophila gen. nov., sp. nov., a novel moderate thermophilic planctomycete from a Kamchatka hot spring.</title>
        <authorList>
            <person name="Elcheninov A.G."/>
            <person name="Podosokorskaya O.A."/>
            <person name="Kovaleva O.L."/>
            <person name="Novikov A."/>
            <person name="Bonch-Osmolovskaya E.A."/>
            <person name="Toshchakov S.V."/>
            <person name="Kublanov I.V."/>
        </authorList>
    </citation>
    <scope>NUCLEOTIDE SEQUENCE [LARGE SCALE GENOMIC DNA]</scope>
    <source>
        <strain evidence="4 5">2918</strain>
    </source>
</reference>
<dbReference type="EMBL" id="JACEFB010000003">
    <property type="protein sequence ID" value="MBA2225976.1"/>
    <property type="molecule type" value="Genomic_DNA"/>
</dbReference>
<proteinExistence type="predicted"/>
<feature type="signal peptide" evidence="2">
    <location>
        <begin position="1"/>
        <end position="24"/>
    </location>
</feature>
<dbReference type="PANTHER" id="PTHR33619:SF3">
    <property type="entry name" value="POLYSACCHARIDE EXPORT PROTEIN GFCE-RELATED"/>
    <property type="match status" value="1"/>
</dbReference>
<keyword evidence="1 2" id="KW-0732">Signal</keyword>
<comment type="caution">
    <text evidence="4">The sequence shown here is derived from an EMBL/GenBank/DDBJ whole genome shotgun (WGS) entry which is preliminary data.</text>
</comment>
<gene>
    <name evidence="4" type="ORF">H0921_07360</name>
</gene>
<dbReference type="Gene3D" id="3.30.1950.10">
    <property type="entry name" value="wza like domain"/>
    <property type="match status" value="1"/>
</dbReference>
<organism evidence="4 5">
    <name type="scientific">Thermogemmata fonticola</name>
    <dbReference type="NCBI Taxonomy" id="2755323"/>
    <lineage>
        <taxon>Bacteria</taxon>
        <taxon>Pseudomonadati</taxon>
        <taxon>Planctomycetota</taxon>
        <taxon>Planctomycetia</taxon>
        <taxon>Gemmatales</taxon>
        <taxon>Gemmataceae</taxon>
        <taxon>Thermogemmata</taxon>
    </lineage>
</organism>
<dbReference type="GO" id="GO:0015159">
    <property type="term" value="F:polysaccharide transmembrane transporter activity"/>
    <property type="evidence" value="ECO:0007669"/>
    <property type="project" value="InterPro"/>
</dbReference>
<feature type="domain" description="Polysaccharide export protein N-terminal" evidence="3">
    <location>
        <begin position="63"/>
        <end position="149"/>
    </location>
</feature>
<dbReference type="RefSeq" id="WP_194537397.1">
    <property type="nucleotide sequence ID" value="NZ_JACEFB010000003.1"/>
</dbReference>